<keyword evidence="1" id="KW-0677">Repeat</keyword>
<feature type="domain" description="RRM" evidence="5">
    <location>
        <begin position="92"/>
        <end position="173"/>
    </location>
</feature>
<dbReference type="RefSeq" id="XP_005838140.1">
    <property type="nucleotide sequence ID" value="XM_005838083.1"/>
</dbReference>
<dbReference type="PROSITE" id="PS50102">
    <property type="entry name" value="RRM"/>
    <property type="match status" value="2"/>
</dbReference>
<dbReference type="SUPFAM" id="SSF54928">
    <property type="entry name" value="RNA-binding domain, RBD"/>
    <property type="match status" value="2"/>
</dbReference>
<dbReference type="KEGG" id="gtt:GUITHDRAFT_66239"/>
<dbReference type="PaxDb" id="55529-EKX51160"/>
<feature type="region of interest" description="Disordered" evidence="4">
    <location>
        <begin position="155"/>
        <end position="184"/>
    </location>
</feature>
<feature type="non-terminal residue" evidence="6">
    <location>
        <position position="184"/>
    </location>
</feature>
<dbReference type="OrthoDB" id="1875751at2759"/>
<dbReference type="GO" id="GO:0006417">
    <property type="term" value="P:regulation of translation"/>
    <property type="evidence" value="ECO:0007669"/>
    <property type="project" value="TreeGrafter"/>
</dbReference>
<reference evidence="6" key="1">
    <citation type="journal article" date="2012" name="Nature">
        <title>Algal genomes reveal evolutionary mosaicism and the fate of nucleomorphs.</title>
        <authorList>
            <consortium name="DOE Joint Genome Institute"/>
            <person name="Curtis B.A."/>
            <person name="Tanifuji G."/>
            <person name="Burki F."/>
            <person name="Gruber A."/>
            <person name="Irimia M."/>
            <person name="Maruyama S."/>
            <person name="Arias M.C."/>
            <person name="Ball S.G."/>
            <person name="Gile G.H."/>
            <person name="Hirakawa Y."/>
            <person name="Hopkins J.F."/>
            <person name="Kuo A."/>
            <person name="Rensing S.A."/>
            <person name="Schmutz J."/>
            <person name="Symeonidi A."/>
            <person name="Elias M."/>
            <person name="Eveleigh R.J."/>
            <person name="Herman E.K."/>
            <person name="Klute M.J."/>
            <person name="Nakayama T."/>
            <person name="Obornik M."/>
            <person name="Reyes-Prieto A."/>
            <person name="Armbrust E.V."/>
            <person name="Aves S.J."/>
            <person name="Beiko R.G."/>
            <person name="Coutinho P."/>
            <person name="Dacks J.B."/>
            <person name="Durnford D.G."/>
            <person name="Fast N.M."/>
            <person name="Green B.R."/>
            <person name="Grisdale C.J."/>
            <person name="Hempel F."/>
            <person name="Henrissat B."/>
            <person name="Hoppner M.P."/>
            <person name="Ishida K."/>
            <person name="Kim E."/>
            <person name="Koreny L."/>
            <person name="Kroth P.G."/>
            <person name="Liu Y."/>
            <person name="Malik S.B."/>
            <person name="Maier U.G."/>
            <person name="McRose D."/>
            <person name="Mock T."/>
            <person name="Neilson J.A."/>
            <person name="Onodera N.T."/>
            <person name="Poole A.M."/>
            <person name="Pritham E.J."/>
            <person name="Richards T.A."/>
            <person name="Rocap G."/>
            <person name="Roy S.W."/>
            <person name="Sarai C."/>
            <person name="Schaack S."/>
            <person name="Shirato S."/>
            <person name="Slamovits C.H."/>
            <person name="Spencer D.F."/>
            <person name="Suzuki S."/>
            <person name="Worden A.Z."/>
            <person name="Zauner S."/>
            <person name="Barry K."/>
            <person name="Bell C."/>
            <person name="Bharti A.K."/>
            <person name="Crow J.A."/>
            <person name="Grimwood J."/>
            <person name="Kramer R."/>
            <person name="Lindquist E."/>
            <person name="Lucas S."/>
            <person name="Salamov A."/>
            <person name="McFadden G.I."/>
            <person name="Lane C.E."/>
            <person name="Keeling P.J."/>
            <person name="Gray M.W."/>
            <person name="Grigoriev I.V."/>
            <person name="Archibald J.M."/>
        </authorList>
    </citation>
    <scope>NUCLEOTIDE SEQUENCE</scope>
    <source>
        <strain evidence="6">CCMP2712</strain>
    </source>
</reference>
<keyword evidence="2 3" id="KW-0694">RNA-binding</keyword>
<evidence type="ECO:0000256" key="1">
    <source>
        <dbReference type="ARBA" id="ARBA00022737"/>
    </source>
</evidence>
<dbReference type="InterPro" id="IPR012677">
    <property type="entry name" value="Nucleotide-bd_a/b_plait_sf"/>
</dbReference>
<evidence type="ECO:0000256" key="3">
    <source>
        <dbReference type="PROSITE-ProRule" id="PRU00176"/>
    </source>
</evidence>
<evidence type="ECO:0000313" key="6">
    <source>
        <dbReference type="EMBL" id="EKX51160.1"/>
    </source>
</evidence>
<dbReference type="Pfam" id="PF00076">
    <property type="entry name" value="RRM_1"/>
    <property type="match status" value="2"/>
</dbReference>
<dbReference type="Gene3D" id="3.30.70.330">
    <property type="match status" value="2"/>
</dbReference>
<dbReference type="GeneID" id="17307928"/>
<proteinExistence type="predicted"/>
<dbReference type="PANTHER" id="PTHR48032:SF6">
    <property type="entry name" value="RNA-BINDING (RRM_RBD_RNP MOTIFS) FAMILY PROTEIN"/>
    <property type="match status" value="1"/>
</dbReference>
<dbReference type="eggNOG" id="KOG4205">
    <property type="taxonomic scope" value="Eukaryota"/>
</dbReference>
<dbReference type="GO" id="GO:0003729">
    <property type="term" value="F:mRNA binding"/>
    <property type="evidence" value="ECO:0007669"/>
    <property type="project" value="TreeGrafter"/>
</dbReference>
<dbReference type="SMART" id="SM00360">
    <property type="entry name" value="RRM"/>
    <property type="match status" value="2"/>
</dbReference>
<dbReference type="InterPro" id="IPR000504">
    <property type="entry name" value="RRM_dom"/>
</dbReference>
<dbReference type="HOGENOM" id="CLU_012062_1_5_1"/>
<sequence length="184" mass="20904">KLFIGGLSWDTTEHDLGAYFETFGKLYDVVVMRDRATGKGKGFGFVRFHDPKVAEQVSAIRHDIRGRLLDAKLAIPRKRVQHPLVPSDIRVHKVFVGGLAPTVKDFEFREYFSRFGNIKEAQVCTDQHTRRSRGFGFITFEKWETVEELISQQQDGRPHVVEGKEVEVGPSSIPRSLEVSPPLP</sequence>
<gene>
    <name evidence="6" type="ORF">GUITHDRAFT_66239</name>
</gene>
<dbReference type="EMBL" id="JH992976">
    <property type="protein sequence ID" value="EKX51160.1"/>
    <property type="molecule type" value="Genomic_DNA"/>
</dbReference>
<dbReference type="PANTHER" id="PTHR48032">
    <property type="entry name" value="RNA-BINDING PROTEIN MUSASHI HOMOLOG RBP6"/>
    <property type="match status" value="1"/>
</dbReference>
<feature type="compositionally biased region" description="Basic and acidic residues" evidence="4">
    <location>
        <begin position="156"/>
        <end position="167"/>
    </location>
</feature>
<evidence type="ECO:0000256" key="4">
    <source>
        <dbReference type="SAM" id="MobiDB-lite"/>
    </source>
</evidence>
<feature type="domain" description="RRM" evidence="5">
    <location>
        <begin position="1"/>
        <end position="76"/>
    </location>
</feature>
<evidence type="ECO:0000259" key="5">
    <source>
        <dbReference type="PROSITE" id="PS50102"/>
    </source>
</evidence>
<dbReference type="AlphaFoldDB" id="L1JSJ4"/>
<dbReference type="InterPro" id="IPR035979">
    <property type="entry name" value="RBD_domain_sf"/>
</dbReference>
<accession>L1JSJ4</accession>
<organism evidence="6">
    <name type="scientific">Guillardia theta (strain CCMP2712)</name>
    <name type="common">Cryptophyte</name>
    <dbReference type="NCBI Taxonomy" id="905079"/>
    <lineage>
        <taxon>Eukaryota</taxon>
        <taxon>Cryptophyceae</taxon>
        <taxon>Pyrenomonadales</taxon>
        <taxon>Geminigeraceae</taxon>
        <taxon>Guillardia</taxon>
    </lineage>
</organism>
<protein>
    <recommendedName>
        <fullName evidence="5">RRM domain-containing protein</fullName>
    </recommendedName>
</protein>
<dbReference type="STRING" id="905079.L1JSJ4"/>
<evidence type="ECO:0000256" key="2">
    <source>
        <dbReference type="ARBA" id="ARBA00022884"/>
    </source>
</evidence>
<name>L1JSJ4_GUITC</name>